<dbReference type="CDD" id="cd00473">
    <property type="entry name" value="bS6"/>
    <property type="match status" value="1"/>
</dbReference>
<dbReference type="Pfam" id="PF01250">
    <property type="entry name" value="Ribosomal_S6"/>
    <property type="match status" value="1"/>
</dbReference>
<keyword evidence="3 6" id="KW-0687">Ribonucleoprotein</keyword>
<keyword evidence="2 6" id="KW-0689">Ribosomal protein</keyword>
<evidence type="ECO:0000256" key="1">
    <source>
        <dbReference type="ARBA" id="ARBA00009512"/>
    </source>
</evidence>
<dbReference type="GO" id="GO:0005840">
    <property type="term" value="C:ribosome"/>
    <property type="evidence" value="ECO:0007669"/>
    <property type="project" value="UniProtKB-KW"/>
</dbReference>
<dbReference type="Gene3D" id="3.30.70.60">
    <property type="match status" value="1"/>
</dbReference>
<dbReference type="InterPro" id="IPR014717">
    <property type="entry name" value="Transl_elong_EF1B/ribsomal_bS6"/>
</dbReference>
<dbReference type="GO" id="GO:0003735">
    <property type="term" value="F:structural constituent of ribosome"/>
    <property type="evidence" value="ECO:0007669"/>
    <property type="project" value="InterPro"/>
</dbReference>
<name>A0A6S6T812_9BACT</name>
<evidence type="ECO:0000256" key="6">
    <source>
        <dbReference type="HAMAP-Rule" id="MF_00360"/>
    </source>
</evidence>
<dbReference type="GO" id="GO:0005737">
    <property type="term" value="C:cytoplasm"/>
    <property type="evidence" value="ECO:0007669"/>
    <property type="project" value="UniProtKB-ARBA"/>
</dbReference>
<comment type="function">
    <text evidence="4 6">Binds together with bS18 to 16S ribosomal RNA.</text>
</comment>
<keyword evidence="6" id="KW-0699">rRNA-binding</keyword>
<gene>
    <name evidence="6" type="primary">rpsF</name>
    <name evidence="8" type="ORF">HELGO_WM5883</name>
</gene>
<dbReference type="InterPro" id="IPR035980">
    <property type="entry name" value="Ribosomal_bS6_sf"/>
</dbReference>
<dbReference type="SUPFAM" id="SSF54995">
    <property type="entry name" value="Ribosomal protein S6"/>
    <property type="match status" value="1"/>
</dbReference>
<organism evidence="8">
    <name type="scientific">uncultured Sulfurovum sp</name>
    <dbReference type="NCBI Taxonomy" id="269237"/>
    <lineage>
        <taxon>Bacteria</taxon>
        <taxon>Pseudomonadati</taxon>
        <taxon>Campylobacterota</taxon>
        <taxon>Epsilonproteobacteria</taxon>
        <taxon>Campylobacterales</taxon>
        <taxon>Sulfurovaceae</taxon>
        <taxon>Sulfurovum</taxon>
        <taxon>environmental samples</taxon>
    </lineage>
</organism>
<dbReference type="InterPro" id="IPR020814">
    <property type="entry name" value="Ribosomal_S6_plastid/chlpt"/>
</dbReference>
<evidence type="ECO:0000313" key="8">
    <source>
        <dbReference type="EMBL" id="CAA6812738.1"/>
    </source>
</evidence>
<proteinExistence type="inferred from homology"/>
<comment type="similarity">
    <text evidence="1 6">Belongs to the bacterial ribosomal protein bS6 family.</text>
</comment>
<dbReference type="NCBIfam" id="TIGR00166">
    <property type="entry name" value="S6"/>
    <property type="match status" value="1"/>
</dbReference>
<dbReference type="AlphaFoldDB" id="A0A6S6T812"/>
<dbReference type="GO" id="GO:0006412">
    <property type="term" value="P:translation"/>
    <property type="evidence" value="ECO:0007669"/>
    <property type="project" value="UniProtKB-UniRule"/>
</dbReference>
<dbReference type="EMBL" id="CACVAX010000038">
    <property type="protein sequence ID" value="CAA6812738.1"/>
    <property type="molecule type" value="Genomic_DNA"/>
</dbReference>
<evidence type="ECO:0000256" key="5">
    <source>
        <dbReference type="ARBA" id="ARBA00035294"/>
    </source>
</evidence>
<keyword evidence="6" id="KW-0694">RNA-binding</keyword>
<dbReference type="PANTHER" id="PTHR21011">
    <property type="entry name" value="MITOCHONDRIAL 28S RIBOSOMAL PROTEIN S6"/>
    <property type="match status" value="1"/>
</dbReference>
<dbReference type="InterPro" id="IPR000529">
    <property type="entry name" value="Ribosomal_bS6"/>
</dbReference>
<feature type="region of interest" description="Disordered" evidence="7">
    <location>
        <begin position="125"/>
        <end position="150"/>
    </location>
</feature>
<feature type="compositionally biased region" description="Low complexity" evidence="7">
    <location>
        <begin position="138"/>
        <end position="150"/>
    </location>
</feature>
<evidence type="ECO:0000256" key="2">
    <source>
        <dbReference type="ARBA" id="ARBA00022980"/>
    </source>
</evidence>
<protein>
    <recommendedName>
        <fullName evidence="5 6">Small ribosomal subunit protein bS6</fullName>
    </recommendedName>
</protein>
<dbReference type="PANTHER" id="PTHR21011:SF1">
    <property type="entry name" value="SMALL RIBOSOMAL SUBUNIT PROTEIN BS6M"/>
    <property type="match status" value="1"/>
</dbReference>
<dbReference type="HAMAP" id="MF_00360">
    <property type="entry name" value="Ribosomal_bS6"/>
    <property type="match status" value="1"/>
</dbReference>
<evidence type="ECO:0000256" key="7">
    <source>
        <dbReference type="SAM" id="MobiDB-lite"/>
    </source>
</evidence>
<dbReference type="GO" id="GO:1990904">
    <property type="term" value="C:ribonucleoprotein complex"/>
    <property type="evidence" value="ECO:0007669"/>
    <property type="project" value="UniProtKB-KW"/>
</dbReference>
<evidence type="ECO:0000256" key="4">
    <source>
        <dbReference type="ARBA" id="ARBA00035104"/>
    </source>
</evidence>
<accession>A0A6S6T812</accession>
<sequence>MGYKTKRNRMNNYETLYVLKPTLTDEETAANIAKIEEILVKNGAEILATNKMGMRKLAYPVEKNERGVYTIVYFKAEGTIVNELERNLKFNEEVIKYLTVKYTKQKEITQFEKLVTAANFVKEEPKAEEAPVEETTEVEAPAAVETTPEA</sequence>
<dbReference type="GO" id="GO:0070181">
    <property type="term" value="F:small ribosomal subunit rRNA binding"/>
    <property type="evidence" value="ECO:0007669"/>
    <property type="project" value="TreeGrafter"/>
</dbReference>
<reference evidence="8" key="1">
    <citation type="submission" date="2020-01" db="EMBL/GenBank/DDBJ databases">
        <authorList>
            <person name="Meier V. D."/>
            <person name="Meier V D."/>
        </authorList>
    </citation>
    <scope>NUCLEOTIDE SEQUENCE</scope>
    <source>
        <strain evidence="8">HLG_WM_MAG_04</strain>
    </source>
</reference>
<evidence type="ECO:0000256" key="3">
    <source>
        <dbReference type="ARBA" id="ARBA00023274"/>
    </source>
</evidence>